<dbReference type="AlphaFoldDB" id="S8C9V4"/>
<dbReference type="GO" id="GO:0017056">
    <property type="term" value="F:structural constituent of nuclear pore"/>
    <property type="evidence" value="ECO:0007669"/>
    <property type="project" value="InterPro"/>
</dbReference>
<dbReference type="Proteomes" id="UP000015453">
    <property type="component" value="Unassembled WGS sequence"/>
</dbReference>
<dbReference type="PANTHER" id="PTHR34418:SF3">
    <property type="entry name" value="NUCLEAR PORE COMPLEX PROTEIN NUP214"/>
    <property type="match status" value="1"/>
</dbReference>
<evidence type="ECO:0000313" key="3">
    <source>
        <dbReference type="Proteomes" id="UP000015453"/>
    </source>
</evidence>
<dbReference type="EMBL" id="AUSU01005386">
    <property type="protein sequence ID" value="EPS63585.1"/>
    <property type="molecule type" value="Genomic_DNA"/>
</dbReference>
<dbReference type="PANTHER" id="PTHR34418">
    <property type="entry name" value="NUCLEAR PORE COMPLEX PROTEIN NUP214 ISOFORM X1"/>
    <property type="match status" value="1"/>
</dbReference>
<name>S8C9V4_9LAMI</name>
<dbReference type="GO" id="GO:0006405">
    <property type="term" value="P:RNA export from nucleus"/>
    <property type="evidence" value="ECO:0007669"/>
    <property type="project" value="InterPro"/>
</dbReference>
<evidence type="ECO:0000313" key="2">
    <source>
        <dbReference type="EMBL" id="EPS63585.1"/>
    </source>
</evidence>
<sequence>GVMDEKLKDVKHLLDKTVQVMTRKANIEGMLKQSTDGRYWDLWDRQKLSYQMELKRKSISEYEQLLTNKLVELERHFNTLELNKFGENGESPKNQTLLRNPSSHLRQMKSVQSLRNTMNAQLDAAEHLSVCLAEQMASLRIVESSEKHDMKRQIFESVGLSYPDPSPPPPSNRTSSFPSPGGRLLLASSSFASDGTPAKNRVVSEQETARRRQRYSLDHSWTSIEPPKATVKRMSKKDHEKKS</sequence>
<gene>
    <name evidence="2" type="ORF">M569_11196</name>
</gene>
<evidence type="ECO:0000256" key="1">
    <source>
        <dbReference type="SAM" id="MobiDB-lite"/>
    </source>
</evidence>
<keyword evidence="3" id="KW-1185">Reference proteome</keyword>
<accession>S8C9V4</accession>
<reference evidence="2 3" key="1">
    <citation type="journal article" date="2013" name="BMC Genomics">
        <title>The miniature genome of a carnivorous plant Genlisea aurea contains a low number of genes and short non-coding sequences.</title>
        <authorList>
            <person name="Leushkin E.V."/>
            <person name="Sutormin R.A."/>
            <person name="Nabieva E.R."/>
            <person name="Penin A.A."/>
            <person name="Kondrashov A.S."/>
            <person name="Logacheva M.D."/>
        </authorList>
    </citation>
    <scope>NUCLEOTIDE SEQUENCE [LARGE SCALE GENOMIC DNA]</scope>
</reference>
<feature type="region of interest" description="Disordered" evidence="1">
    <location>
        <begin position="158"/>
        <end position="243"/>
    </location>
</feature>
<feature type="non-terminal residue" evidence="2">
    <location>
        <position position="243"/>
    </location>
</feature>
<dbReference type="OrthoDB" id="248320at2759"/>
<organism evidence="2 3">
    <name type="scientific">Genlisea aurea</name>
    <dbReference type="NCBI Taxonomy" id="192259"/>
    <lineage>
        <taxon>Eukaryota</taxon>
        <taxon>Viridiplantae</taxon>
        <taxon>Streptophyta</taxon>
        <taxon>Embryophyta</taxon>
        <taxon>Tracheophyta</taxon>
        <taxon>Spermatophyta</taxon>
        <taxon>Magnoliopsida</taxon>
        <taxon>eudicotyledons</taxon>
        <taxon>Gunneridae</taxon>
        <taxon>Pentapetalae</taxon>
        <taxon>asterids</taxon>
        <taxon>lamiids</taxon>
        <taxon>Lamiales</taxon>
        <taxon>Lentibulariaceae</taxon>
        <taxon>Genlisea</taxon>
    </lineage>
</organism>
<comment type="caution">
    <text evidence="2">The sequence shown here is derived from an EMBL/GenBank/DDBJ whole genome shotgun (WGS) entry which is preliminary data.</text>
</comment>
<dbReference type="InterPro" id="IPR044694">
    <property type="entry name" value="NUP214"/>
</dbReference>
<feature type="non-terminal residue" evidence="2">
    <location>
        <position position="1"/>
    </location>
</feature>
<protein>
    <submittedName>
        <fullName evidence="2">Uncharacterized protein</fullName>
    </submittedName>
</protein>
<proteinExistence type="predicted"/>